<protein>
    <submittedName>
        <fullName evidence="3">Uncharacterized protein</fullName>
    </submittedName>
</protein>
<evidence type="ECO:0000313" key="3">
    <source>
        <dbReference type="EMBL" id="MFC5059655.1"/>
    </source>
</evidence>
<name>A0ABV9YAB2_9PSEU</name>
<evidence type="ECO:0000256" key="2">
    <source>
        <dbReference type="SAM" id="Phobius"/>
    </source>
</evidence>
<feature type="transmembrane region" description="Helical" evidence="2">
    <location>
        <begin position="127"/>
        <end position="147"/>
    </location>
</feature>
<keyword evidence="2" id="KW-0812">Transmembrane</keyword>
<accession>A0ABV9YAB2</accession>
<comment type="caution">
    <text evidence="3">The sequence shown here is derived from an EMBL/GenBank/DDBJ whole genome shotgun (WGS) entry which is preliminary data.</text>
</comment>
<gene>
    <name evidence="3" type="ORF">ACFPFM_38570</name>
</gene>
<feature type="compositionally biased region" description="Gly residues" evidence="1">
    <location>
        <begin position="20"/>
        <end position="48"/>
    </location>
</feature>
<keyword evidence="2" id="KW-0472">Membrane</keyword>
<dbReference type="EMBL" id="JBHSJB010000042">
    <property type="protein sequence ID" value="MFC5059655.1"/>
    <property type="molecule type" value="Genomic_DNA"/>
</dbReference>
<dbReference type="Proteomes" id="UP001595833">
    <property type="component" value="Unassembled WGS sequence"/>
</dbReference>
<evidence type="ECO:0000256" key="1">
    <source>
        <dbReference type="SAM" id="MobiDB-lite"/>
    </source>
</evidence>
<evidence type="ECO:0000313" key="4">
    <source>
        <dbReference type="Proteomes" id="UP001595833"/>
    </source>
</evidence>
<reference evidence="4" key="1">
    <citation type="journal article" date="2019" name="Int. J. Syst. Evol. Microbiol.">
        <title>The Global Catalogue of Microorganisms (GCM) 10K type strain sequencing project: providing services to taxonomists for standard genome sequencing and annotation.</title>
        <authorList>
            <consortium name="The Broad Institute Genomics Platform"/>
            <consortium name="The Broad Institute Genome Sequencing Center for Infectious Disease"/>
            <person name="Wu L."/>
            <person name="Ma J."/>
        </authorList>
    </citation>
    <scope>NUCLEOTIDE SEQUENCE [LARGE SCALE GENOMIC DNA]</scope>
    <source>
        <strain evidence="4">KCTC 12848</strain>
    </source>
</reference>
<keyword evidence="2" id="KW-1133">Transmembrane helix</keyword>
<organism evidence="3 4">
    <name type="scientific">Saccharothrix xinjiangensis</name>
    <dbReference type="NCBI Taxonomy" id="204798"/>
    <lineage>
        <taxon>Bacteria</taxon>
        <taxon>Bacillati</taxon>
        <taxon>Actinomycetota</taxon>
        <taxon>Actinomycetes</taxon>
        <taxon>Pseudonocardiales</taxon>
        <taxon>Pseudonocardiaceae</taxon>
        <taxon>Saccharothrix</taxon>
    </lineage>
</organism>
<dbReference type="RefSeq" id="WP_344035419.1">
    <property type="nucleotide sequence ID" value="NZ_BAAAKE010000003.1"/>
</dbReference>
<proteinExistence type="predicted"/>
<feature type="transmembrane region" description="Helical" evidence="2">
    <location>
        <begin position="96"/>
        <end position="115"/>
    </location>
</feature>
<sequence>MAQGAEEDLSCSGRAELLGGVRGGASGPGDPGTGRGQPTGGRAGGGPVWIGAQRPPAGGFASRASITGTRPAGGCRAEVAEVAAWWWRQARWKRTALLVVAVYVVAVPLNLLIRWALKGWEWHPDLWISALITGSAPAVALPIVAAVQRRVGDRDPGATGRGDAGG</sequence>
<feature type="region of interest" description="Disordered" evidence="1">
    <location>
        <begin position="20"/>
        <end position="49"/>
    </location>
</feature>
<keyword evidence="4" id="KW-1185">Reference proteome</keyword>